<evidence type="ECO:0000313" key="2">
    <source>
        <dbReference type="Proteomes" id="UP000601435"/>
    </source>
</evidence>
<dbReference type="AlphaFoldDB" id="A0A812WBU6"/>
<sequence length="207" mass="21958">AELAKLRQVRGELEAQGALKKLSDDELVALDTAPRPEDEKLAVQLLTRTPEGSDTTPAVPAQLGSQAASLPPGVAAGMVPLLTTEAPHTPSGAYCVVPWQLQAQNAMAAPPVQQYSDILKEVAGTKGPQVPVAPISLSYESVLSQTVGPAALDLDAQCSITEFGREIAEARNMYSNQMTQVELPPGRPDYGRQIAKLELPPGNVWGW</sequence>
<protein>
    <submittedName>
        <fullName evidence="1">ML5 protein</fullName>
    </submittedName>
</protein>
<dbReference type="Proteomes" id="UP000601435">
    <property type="component" value="Unassembled WGS sequence"/>
</dbReference>
<name>A0A812WBU6_9DINO</name>
<gene>
    <name evidence="1" type="primary">ML5</name>
    <name evidence="1" type="ORF">SNEC2469_LOCUS19340</name>
</gene>
<comment type="caution">
    <text evidence="1">The sequence shown here is derived from an EMBL/GenBank/DDBJ whole genome shotgun (WGS) entry which is preliminary data.</text>
</comment>
<proteinExistence type="predicted"/>
<dbReference type="OrthoDB" id="8954335at2759"/>
<keyword evidence="2" id="KW-1185">Reference proteome</keyword>
<accession>A0A812WBU6</accession>
<evidence type="ECO:0000313" key="1">
    <source>
        <dbReference type="EMBL" id="CAE7674614.1"/>
    </source>
</evidence>
<dbReference type="EMBL" id="CAJNJA010033097">
    <property type="protein sequence ID" value="CAE7674614.1"/>
    <property type="molecule type" value="Genomic_DNA"/>
</dbReference>
<organism evidence="1 2">
    <name type="scientific">Symbiodinium necroappetens</name>
    <dbReference type="NCBI Taxonomy" id="1628268"/>
    <lineage>
        <taxon>Eukaryota</taxon>
        <taxon>Sar</taxon>
        <taxon>Alveolata</taxon>
        <taxon>Dinophyceae</taxon>
        <taxon>Suessiales</taxon>
        <taxon>Symbiodiniaceae</taxon>
        <taxon>Symbiodinium</taxon>
    </lineage>
</organism>
<feature type="non-terminal residue" evidence="1">
    <location>
        <position position="207"/>
    </location>
</feature>
<reference evidence="1" key="1">
    <citation type="submission" date="2021-02" db="EMBL/GenBank/DDBJ databases">
        <authorList>
            <person name="Dougan E. K."/>
            <person name="Rhodes N."/>
            <person name="Thang M."/>
            <person name="Chan C."/>
        </authorList>
    </citation>
    <scope>NUCLEOTIDE SEQUENCE</scope>
</reference>